<gene>
    <name evidence="2" type="ORF">Sradi_3404100</name>
</gene>
<comment type="caution">
    <text evidence="2">The sequence shown here is derived from an EMBL/GenBank/DDBJ whole genome shotgun (WGS) entry which is preliminary data.</text>
</comment>
<dbReference type="InterPro" id="IPR006527">
    <property type="entry name" value="F-box-assoc_dom_typ1"/>
</dbReference>
<dbReference type="SMART" id="SM00256">
    <property type="entry name" value="FBOX"/>
    <property type="match status" value="1"/>
</dbReference>
<reference evidence="2" key="1">
    <citation type="submission" date="2020-06" db="EMBL/GenBank/DDBJ databases">
        <authorList>
            <person name="Li T."/>
            <person name="Hu X."/>
            <person name="Zhang T."/>
            <person name="Song X."/>
            <person name="Zhang H."/>
            <person name="Dai N."/>
            <person name="Sheng W."/>
            <person name="Hou X."/>
            <person name="Wei L."/>
        </authorList>
    </citation>
    <scope>NUCLEOTIDE SEQUENCE</scope>
    <source>
        <strain evidence="2">G02</strain>
        <tissue evidence="2">Leaf</tissue>
    </source>
</reference>
<dbReference type="PANTHER" id="PTHR31111:SF138">
    <property type="entry name" value="F-BOX ASSOCIATED DOMAIN-CONTAINING PROTEIN"/>
    <property type="match status" value="1"/>
</dbReference>
<protein>
    <submittedName>
        <fullName evidence="2">F-box/LRR-repeat/kelch-repeat protein</fullName>
    </submittedName>
</protein>
<dbReference type="InterPro" id="IPR017451">
    <property type="entry name" value="F-box-assoc_interact_dom"/>
</dbReference>
<reference evidence="2" key="2">
    <citation type="journal article" date="2024" name="Plant">
        <title>Genomic evolution and insights into agronomic trait innovations of Sesamum species.</title>
        <authorList>
            <person name="Miao H."/>
            <person name="Wang L."/>
            <person name="Qu L."/>
            <person name="Liu H."/>
            <person name="Sun Y."/>
            <person name="Le M."/>
            <person name="Wang Q."/>
            <person name="Wei S."/>
            <person name="Zheng Y."/>
            <person name="Lin W."/>
            <person name="Duan Y."/>
            <person name="Cao H."/>
            <person name="Xiong S."/>
            <person name="Wang X."/>
            <person name="Wei L."/>
            <person name="Li C."/>
            <person name="Ma Q."/>
            <person name="Ju M."/>
            <person name="Zhao R."/>
            <person name="Li G."/>
            <person name="Mu C."/>
            <person name="Tian Q."/>
            <person name="Mei H."/>
            <person name="Zhang T."/>
            <person name="Gao T."/>
            <person name="Zhang H."/>
        </authorList>
    </citation>
    <scope>NUCLEOTIDE SEQUENCE</scope>
    <source>
        <strain evidence="2">G02</strain>
    </source>
</reference>
<accession>A0AAW2R4P4</accession>
<organism evidence="2">
    <name type="scientific">Sesamum radiatum</name>
    <name type="common">Black benniseed</name>
    <dbReference type="NCBI Taxonomy" id="300843"/>
    <lineage>
        <taxon>Eukaryota</taxon>
        <taxon>Viridiplantae</taxon>
        <taxon>Streptophyta</taxon>
        <taxon>Embryophyta</taxon>
        <taxon>Tracheophyta</taxon>
        <taxon>Spermatophyta</taxon>
        <taxon>Magnoliopsida</taxon>
        <taxon>eudicotyledons</taxon>
        <taxon>Gunneridae</taxon>
        <taxon>Pentapetalae</taxon>
        <taxon>asterids</taxon>
        <taxon>lamiids</taxon>
        <taxon>Lamiales</taxon>
        <taxon>Pedaliaceae</taxon>
        <taxon>Sesamum</taxon>
    </lineage>
</organism>
<dbReference type="InterPro" id="IPR001810">
    <property type="entry name" value="F-box_dom"/>
</dbReference>
<sequence>MEGEKRDKHMIEIQRTSCLPHDLIIEILSRVPPKSLSRFRCVSKQWHHLLTHDHEFIARHSKWSKKNPLLLTRRYILDENWGTSKTKATVELTSVNLDGNVIDKFKIVIDGLIQTFISCGPLSLISGNYSLYLCNPSFHELVRVAYRSRICLQNVGIGYVPSSSEYKIVHLFEAPRMGNRNMECEVLSFRHTGKISLGPWRGCRGCPWSAYTEKTPLCVHGNIYWARSSGRKDRSILSFDLEKEDFSILNYPSCDFTTYSFLEFTGIKGSLFVLGCSAATSTMDGWLLDKDEKGWLLEYRISQFPFAVNFLISSDNRSEEVLIHTEQKGLIRYNVRNQTSRRIKYFVGVRSYNKPCLYHYSLTTNKMS</sequence>
<feature type="domain" description="F-box" evidence="1">
    <location>
        <begin position="13"/>
        <end position="59"/>
    </location>
</feature>
<dbReference type="Pfam" id="PF07734">
    <property type="entry name" value="FBA_1"/>
    <property type="match status" value="1"/>
</dbReference>
<dbReference type="InterPro" id="IPR036047">
    <property type="entry name" value="F-box-like_dom_sf"/>
</dbReference>
<dbReference type="SUPFAM" id="SSF81383">
    <property type="entry name" value="F-box domain"/>
    <property type="match status" value="1"/>
</dbReference>
<dbReference type="PANTHER" id="PTHR31111">
    <property type="entry name" value="BNAA05G37150D PROTEIN-RELATED"/>
    <property type="match status" value="1"/>
</dbReference>
<dbReference type="EMBL" id="JACGWJ010000014">
    <property type="protein sequence ID" value="KAL0374884.1"/>
    <property type="molecule type" value="Genomic_DNA"/>
</dbReference>
<name>A0AAW2R4P4_SESRA</name>
<dbReference type="AlphaFoldDB" id="A0AAW2R4P4"/>
<dbReference type="Pfam" id="PF00646">
    <property type="entry name" value="F-box"/>
    <property type="match status" value="1"/>
</dbReference>
<dbReference type="NCBIfam" id="TIGR01640">
    <property type="entry name" value="F_box_assoc_1"/>
    <property type="match status" value="1"/>
</dbReference>
<proteinExistence type="predicted"/>
<dbReference type="CDD" id="cd22157">
    <property type="entry name" value="F-box_AtFBW1-like"/>
    <property type="match status" value="1"/>
</dbReference>
<dbReference type="Gene3D" id="1.20.1280.50">
    <property type="match status" value="1"/>
</dbReference>
<dbReference type="PROSITE" id="PS50181">
    <property type="entry name" value="FBOX"/>
    <property type="match status" value="1"/>
</dbReference>
<evidence type="ECO:0000313" key="2">
    <source>
        <dbReference type="EMBL" id="KAL0374884.1"/>
    </source>
</evidence>
<evidence type="ECO:0000259" key="1">
    <source>
        <dbReference type="PROSITE" id="PS50181"/>
    </source>
</evidence>